<dbReference type="RefSeq" id="WP_074880850.1">
    <property type="nucleotide sequence ID" value="NZ_FOXI01000026.1"/>
</dbReference>
<keyword evidence="1" id="KW-0472">Membrane</keyword>
<keyword evidence="3" id="KW-1185">Reference proteome</keyword>
<keyword evidence="1" id="KW-1133">Transmembrane helix</keyword>
<proteinExistence type="predicted"/>
<dbReference type="EMBL" id="FOXI01000026">
    <property type="protein sequence ID" value="SFQ16830.1"/>
    <property type="molecule type" value="Genomic_DNA"/>
</dbReference>
<keyword evidence="1" id="KW-0812">Transmembrane</keyword>
<reference evidence="3" key="1">
    <citation type="submission" date="2016-10" db="EMBL/GenBank/DDBJ databases">
        <authorList>
            <person name="Varghese N."/>
            <person name="Submissions S."/>
        </authorList>
    </citation>
    <scope>NUCLEOTIDE SEQUENCE [LARGE SCALE GENOMIC DNA]</scope>
    <source>
        <strain evidence="3">CGMCC 1.10329</strain>
    </source>
</reference>
<protein>
    <submittedName>
        <fullName evidence="2">Uncharacterized protein</fullName>
    </submittedName>
</protein>
<evidence type="ECO:0000313" key="2">
    <source>
        <dbReference type="EMBL" id="SFQ16830.1"/>
    </source>
</evidence>
<dbReference type="Proteomes" id="UP000183769">
    <property type="component" value="Unassembled WGS sequence"/>
</dbReference>
<name>A0A1I5WAS3_9EURY</name>
<feature type="transmembrane region" description="Helical" evidence="1">
    <location>
        <begin position="119"/>
        <end position="140"/>
    </location>
</feature>
<evidence type="ECO:0000256" key="1">
    <source>
        <dbReference type="SAM" id="Phobius"/>
    </source>
</evidence>
<feature type="transmembrane region" description="Helical" evidence="1">
    <location>
        <begin position="76"/>
        <end position="99"/>
    </location>
</feature>
<feature type="transmembrane region" description="Helical" evidence="1">
    <location>
        <begin position="21"/>
        <end position="41"/>
    </location>
</feature>
<sequence>MSETSQGLDRGVDLASRRVRMPLTVLLVGVVAGCWVGYVLVHPVSSLPLPRFTVVGVVVLGIYIDMAAEQMGERLFGVVAAGFISYVVGFVVYAFPALMGWYADPVVRRAIYFRGLREVFIFALLAATLLLVGTFVSYILRNTYAEITR</sequence>
<accession>A0A1I5WAS3</accession>
<dbReference type="OrthoDB" id="380029at2157"/>
<feature type="transmembrane region" description="Helical" evidence="1">
    <location>
        <begin position="47"/>
        <end position="64"/>
    </location>
</feature>
<evidence type="ECO:0000313" key="3">
    <source>
        <dbReference type="Proteomes" id="UP000183769"/>
    </source>
</evidence>
<dbReference type="AlphaFoldDB" id="A0A1I5WAS3"/>
<organism evidence="2 3">
    <name type="scientific">Halolamina pelagica</name>
    <dbReference type="NCBI Taxonomy" id="699431"/>
    <lineage>
        <taxon>Archaea</taxon>
        <taxon>Methanobacteriati</taxon>
        <taxon>Methanobacteriota</taxon>
        <taxon>Stenosarchaea group</taxon>
        <taxon>Halobacteria</taxon>
        <taxon>Halobacteriales</taxon>
        <taxon>Haloferacaceae</taxon>
    </lineage>
</organism>
<gene>
    <name evidence="2" type="ORF">SAMN05216277_1263</name>
</gene>